<accession>A0A0C9ZVX5</accession>
<reference evidence="1 2" key="1">
    <citation type="submission" date="2014-04" db="EMBL/GenBank/DDBJ databases">
        <authorList>
            <consortium name="DOE Joint Genome Institute"/>
            <person name="Kuo A."/>
            <person name="Ruytinx J."/>
            <person name="Rineau F."/>
            <person name="Colpaert J."/>
            <person name="Kohler A."/>
            <person name="Nagy L.G."/>
            <person name="Floudas D."/>
            <person name="Copeland A."/>
            <person name="Barry K.W."/>
            <person name="Cichocki N."/>
            <person name="Veneault-Fourrey C."/>
            <person name="LaButti K."/>
            <person name="Lindquist E.A."/>
            <person name="Lipzen A."/>
            <person name="Lundell T."/>
            <person name="Morin E."/>
            <person name="Murat C."/>
            <person name="Sun H."/>
            <person name="Tunlid A."/>
            <person name="Henrissat B."/>
            <person name="Grigoriev I.V."/>
            <person name="Hibbett D.S."/>
            <person name="Martin F."/>
            <person name="Nordberg H.P."/>
            <person name="Cantor M.N."/>
            <person name="Hua S.X."/>
        </authorList>
    </citation>
    <scope>NUCLEOTIDE SEQUENCE [LARGE SCALE GENOMIC DNA]</scope>
    <source>
        <strain evidence="1 2">UH-Slu-Lm8-n1</strain>
    </source>
</reference>
<gene>
    <name evidence="1" type="ORF">CY34DRAFT_110607</name>
</gene>
<dbReference type="Proteomes" id="UP000054485">
    <property type="component" value="Unassembled WGS sequence"/>
</dbReference>
<dbReference type="OrthoDB" id="3267643at2759"/>
<proteinExistence type="predicted"/>
<dbReference type="AlphaFoldDB" id="A0A0C9ZVX5"/>
<evidence type="ECO:0000313" key="2">
    <source>
        <dbReference type="Proteomes" id="UP000054485"/>
    </source>
</evidence>
<reference evidence="2" key="2">
    <citation type="submission" date="2015-01" db="EMBL/GenBank/DDBJ databases">
        <title>Evolutionary Origins and Diversification of the Mycorrhizal Mutualists.</title>
        <authorList>
            <consortium name="DOE Joint Genome Institute"/>
            <consortium name="Mycorrhizal Genomics Consortium"/>
            <person name="Kohler A."/>
            <person name="Kuo A."/>
            <person name="Nagy L.G."/>
            <person name="Floudas D."/>
            <person name="Copeland A."/>
            <person name="Barry K.W."/>
            <person name="Cichocki N."/>
            <person name="Veneault-Fourrey C."/>
            <person name="LaButti K."/>
            <person name="Lindquist E.A."/>
            <person name="Lipzen A."/>
            <person name="Lundell T."/>
            <person name="Morin E."/>
            <person name="Murat C."/>
            <person name="Riley R."/>
            <person name="Ohm R."/>
            <person name="Sun H."/>
            <person name="Tunlid A."/>
            <person name="Henrissat B."/>
            <person name="Grigoriev I.V."/>
            <person name="Hibbett D.S."/>
            <person name="Martin F."/>
        </authorList>
    </citation>
    <scope>NUCLEOTIDE SEQUENCE [LARGE SCALE GENOMIC DNA]</scope>
    <source>
        <strain evidence="2">UH-Slu-Lm8-n1</strain>
    </source>
</reference>
<evidence type="ECO:0000313" key="1">
    <source>
        <dbReference type="EMBL" id="KIK33526.1"/>
    </source>
</evidence>
<sequence>MLMMQLSVPNIWLKPRGPGRCCEVLLSVPGGNHLMLLNVYNEYIQTLLQVADVHEQLVTHHHSPDAWLNPTAETTATPKRLLFSVTHYSWIRSSHSNGTTLLSPLLVHIWVYDAEILFLLLALPLAKC</sequence>
<dbReference type="InParanoid" id="A0A0C9ZVX5"/>
<name>A0A0C9ZVX5_9AGAM</name>
<keyword evidence="2" id="KW-1185">Reference proteome</keyword>
<protein>
    <submittedName>
        <fullName evidence="1">Uncharacterized protein</fullName>
    </submittedName>
</protein>
<dbReference type="HOGENOM" id="CLU_1961039_0_0_1"/>
<dbReference type="EMBL" id="KN835924">
    <property type="protein sequence ID" value="KIK33526.1"/>
    <property type="molecule type" value="Genomic_DNA"/>
</dbReference>
<organism evidence="1 2">
    <name type="scientific">Suillus luteus UH-Slu-Lm8-n1</name>
    <dbReference type="NCBI Taxonomy" id="930992"/>
    <lineage>
        <taxon>Eukaryota</taxon>
        <taxon>Fungi</taxon>
        <taxon>Dikarya</taxon>
        <taxon>Basidiomycota</taxon>
        <taxon>Agaricomycotina</taxon>
        <taxon>Agaricomycetes</taxon>
        <taxon>Agaricomycetidae</taxon>
        <taxon>Boletales</taxon>
        <taxon>Suillineae</taxon>
        <taxon>Suillaceae</taxon>
        <taxon>Suillus</taxon>
    </lineage>
</organism>